<evidence type="ECO:0000256" key="7">
    <source>
        <dbReference type="ARBA" id="ARBA00023306"/>
    </source>
</evidence>
<dbReference type="SUPFAM" id="SSF52821">
    <property type="entry name" value="Rhodanese/Cell cycle control phosphatase"/>
    <property type="match status" value="1"/>
</dbReference>
<dbReference type="PANTHER" id="PTHR10828">
    <property type="entry name" value="M-PHASE INDUCER PHOSPHATASE DUAL SPECIFICITY PHOSPHATASE CDC25"/>
    <property type="match status" value="1"/>
</dbReference>
<evidence type="ECO:0000256" key="3">
    <source>
        <dbReference type="ARBA" id="ARBA00022618"/>
    </source>
</evidence>
<dbReference type="AlphaFoldDB" id="A0A914Q9Z9"/>
<keyword evidence="6" id="KW-0904">Protein phosphatase</keyword>
<sequence length="335" mass="38664">MPSGNYTSDESELSFKRPRKLPPCVSSTPKDFAACRSIKAETLRPLLDLPEDEFTNKYILIDCRYPYEYAGGHIKYAINFHDYSTINELFFPDDNEKYEEINKKIPIFYCEFSQVRGPKMAAALRQLDRKRNEDRYPLIDYEEMYVLERGYNNFYKTYKKQGVCVPDFYTPMNSKRHNHHLKKFTFHRARSTVSIKPSTQASRANVRQIHRRTRLQSTQSCIAFPSPLPKTSTPTKGTDAGPSLLEQELKKWRETKRITSLASNSEWDSTLEGSYLDEIENLSPIGKLANDDTNSHDEVIEISETSSPCSATHIDKSPPVLHNSYCKPIQLSFSE</sequence>
<dbReference type="GO" id="GO:0110032">
    <property type="term" value="P:positive regulation of G2/MI transition of meiotic cell cycle"/>
    <property type="evidence" value="ECO:0007669"/>
    <property type="project" value="TreeGrafter"/>
</dbReference>
<evidence type="ECO:0000313" key="12">
    <source>
        <dbReference type="WBParaSite" id="PDA_v2.g240.t1"/>
    </source>
</evidence>
<dbReference type="Proteomes" id="UP000887578">
    <property type="component" value="Unplaced"/>
</dbReference>
<keyword evidence="7" id="KW-0131">Cell cycle</keyword>
<comment type="catalytic activity">
    <reaction evidence="8">
        <text>O-phospho-L-tyrosyl-[protein] + H2O = L-tyrosyl-[protein] + phosphate</text>
        <dbReference type="Rhea" id="RHEA:10684"/>
        <dbReference type="Rhea" id="RHEA-COMP:10136"/>
        <dbReference type="Rhea" id="RHEA-COMP:20101"/>
        <dbReference type="ChEBI" id="CHEBI:15377"/>
        <dbReference type="ChEBI" id="CHEBI:43474"/>
        <dbReference type="ChEBI" id="CHEBI:46858"/>
        <dbReference type="ChEBI" id="CHEBI:61978"/>
        <dbReference type="EC" id="3.1.3.48"/>
    </reaction>
</comment>
<comment type="similarity">
    <text evidence="1">Belongs to the MPI phosphatase family.</text>
</comment>
<dbReference type="InterPro" id="IPR036873">
    <property type="entry name" value="Rhodanese-like_dom_sf"/>
</dbReference>
<dbReference type="Gene3D" id="3.40.250.10">
    <property type="entry name" value="Rhodanese-like domain"/>
    <property type="match status" value="1"/>
</dbReference>
<evidence type="ECO:0000256" key="8">
    <source>
        <dbReference type="ARBA" id="ARBA00051722"/>
    </source>
</evidence>
<evidence type="ECO:0000256" key="4">
    <source>
        <dbReference type="ARBA" id="ARBA00022776"/>
    </source>
</evidence>
<dbReference type="PRINTS" id="PR00716">
    <property type="entry name" value="MPIPHPHTASE"/>
</dbReference>
<dbReference type="GO" id="GO:0005634">
    <property type="term" value="C:nucleus"/>
    <property type="evidence" value="ECO:0007669"/>
    <property type="project" value="TreeGrafter"/>
</dbReference>
<dbReference type="FunFam" id="3.40.250.10:FF:000021">
    <property type="entry name" value="M-phase inducer phosphatase cdc-25.2"/>
    <property type="match status" value="1"/>
</dbReference>
<evidence type="ECO:0000256" key="1">
    <source>
        <dbReference type="ARBA" id="ARBA00011065"/>
    </source>
</evidence>
<feature type="compositionally biased region" description="Low complexity" evidence="9">
    <location>
        <begin position="229"/>
        <end position="238"/>
    </location>
</feature>
<evidence type="ECO:0000256" key="2">
    <source>
        <dbReference type="ARBA" id="ARBA00013064"/>
    </source>
</evidence>
<dbReference type="InterPro" id="IPR000751">
    <property type="entry name" value="MPI_Phosphatase"/>
</dbReference>
<keyword evidence="4" id="KW-0498">Mitosis</keyword>
<dbReference type="GO" id="GO:0005737">
    <property type="term" value="C:cytoplasm"/>
    <property type="evidence" value="ECO:0007669"/>
    <property type="project" value="TreeGrafter"/>
</dbReference>
<evidence type="ECO:0000313" key="11">
    <source>
        <dbReference type="Proteomes" id="UP000887578"/>
    </source>
</evidence>
<feature type="region of interest" description="Disordered" evidence="9">
    <location>
        <begin position="223"/>
        <end position="242"/>
    </location>
</feature>
<dbReference type="WBParaSite" id="PDA_v2.g240.t1">
    <property type="protein sequence ID" value="PDA_v2.g240.t1"/>
    <property type="gene ID" value="PDA_v2.g240"/>
</dbReference>
<dbReference type="GO" id="GO:0051301">
    <property type="term" value="P:cell division"/>
    <property type="evidence" value="ECO:0007669"/>
    <property type="project" value="UniProtKB-KW"/>
</dbReference>
<accession>A0A914Q9Z9</accession>
<dbReference type="GO" id="GO:0004725">
    <property type="term" value="F:protein tyrosine phosphatase activity"/>
    <property type="evidence" value="ECO:0007669"/>
    <property type="project" value="UniProtKB-EC"/>
</dbReference>
<dbReference type="InterPro" id="IPR001763">
    <property type="entry name" value="Rhodanese-like_dom"/>
</dbReference>
<dbReference type="GO" id="GO:0010971">
    <property type="term" value="P:positive regulation of G2/M transition of mitotic cell cycle"/>
    <property type="evidence" value="ECO:0007669"/>
    <property type="project" value="TreeGrafter"/>
</dbReference>
<proteinExistence type="inferred from homology"/>
<keyword evidence="3" id="KW-0132">Cell division</keyword>
<evidence type="ECO:0000256" key="6">
    <source>
        <dbReference type="ARBA" id="ARBA00022912"/>
    </source>
</evidence>
<dbReference type="EC" id="3.1.3.48" evidence="2"/>
<keyword evidence="5" id="KW-0378">Hydrolase</keyword>
<evidence type="ECO:0000259" key="10">
    <source>
        <dbReference type="PROSITE" id="PS50206"/>
    </source>
</evidence>
<dbReference type="PROSITE" id="PS50206">
    <property type="entry name" value="RHODANESE_3"/>
    <property type="match status" value="1"/>
</dbReference>
<feature type="domain" description="Rhodanese" evidence="10">
    <location>
        <begin position="54"/>
        <end position="163"/>
    </location>
</feature>
<name>A0A914Q9Z9_9BILA</name>
<dbReference type="Pfam" id="PF00581">
    <property type="entry name" value="Rhodanese"/>
    <property type="match status" value="1"/>
</dbReference>
<reference evidence="12" key="1">
    <citation type="submission" date="2022-11" db="UniProtKB">
        <authorList>
            <consortium name="WormBaseParasite"/>
        </authorList>
    </citation>
    <scope>IDENTIFICATION</scope>
</reference>
<dbReference type="SMART" id="SM00450">
    <property type="entry name" value="RHOD"/>
    <property type="match status" value="1"/>
</dbReference>
<evidence type="ECO:0000256" key="5">
    <source>
        <dbReference type="ARBA" id="ARBA00022801"/>
    </source>
</evidence>
<protein>
    <recommendedName>
        <fullName evidence="2">protein-tyrosine-phosphatase</fullName>
        <ecNumber evidence="2">3.1.3.48</ecNumber>
    </recommendedName>
</protein>
<dbReference type="PANTHER" id="PTHR10828:SF76">
    <property type="entry name" value="M-PHASE INDUCER PHOSPHATASE"/>
    <property type="match status" value="1"/>
</dbReference>
<keyword evidence="11" id="KW-1185">Reference proteome</keyword>
<organism evidence="11 12">
    <name type="scientific">Panagrolaimus davidi</name>
    <dbReference type="NCBI Taxonomy" id="227884"/>
    <lineage>
        <taxon>Eukaryota</taxon>
        <taxon>Metazoa</taxon>
        <taxon>Ecdysozoa</taxon>
        <taxon>Nematoda</taxon>
        <taxon>Chromadorea</taxon>
        <taxon>Rhabditida</taxon>
        <taxon>Tylenchina</taxon>
        <taxon>Panagrolaimomorpha</taxon>
        <taxon>Panagrolaimoidea</taxon>
        <taxon>Panagrolaimidae</taxon>
        <taxon>Panagrolaimus</taxon>
    </lineage>
</organism>
<dbReference type="GO" id="GO:0000086">
    <property type="term" value="P:G2/M transition of mitotic cell cycle"/>
    <property type="evidence" value="ECO:0007669"/>
    <property type="project" value="TreeGrafter"/>
</dbReference>
<evidence type="ECO:0000256" key="9">
    <source>
        <dbReference type="SAM" id="MobiDB-lite"/>
    </source>
</evidence>